<dbReference type="SMART" id="SM00239">
    <property type="entry name" value="C2"/>
    <property type="match status" value="1"/>
</dbReference>
<feature type="compositionally biased region" description="Low complexity" evidence="3">
    <location>
        <begin position="355"/>
        <end position="380"/>
    </location>
</feature>
<dbReference type="PANTHER" id="PTHR46502">
    <property type="entry name" value="C2 DOMAIN-CONTAINING"/>
    <property type="match status" value="1"/>
</dbReference>
<keyword evidence="1" id="KW-0479">Metal-binding</keyword>
<evidence type="ECO:0000256" key="2">
    <source>
        <dbReference type="ARBA" id="ARBA00022837"/>
    </source>
</evidence>
<dbReference type="Pfam" id="PF00168">
    <property type="entry name" value="C2"/>
    <property type="match status" value="2"/>
</dbReference>
<dbReference type="OrthoDB" id="270970at2759"/>
<feature type="compositionally biased region" description="Low complexity" evidence="3">
    <location>
        <begin position="303"/>
        <end position="335"/>
    </location>
</feature>
<dbReference type="PROSITE" id="PS50004">
    <property type="entry name" value="C2"/>
    <property type="match status" value="1"/>
</dbReference>
<feature type="region of interest" description="Disordered" evidence="3">
    <location>
        <begin position="253"/>
        <end position="422"/>
    </location>
</feature>
<reference evidence="5 6" key="1">
    <citation type="journal article" date="2020" name="ISME J.">
        <title>Uncovering the hidden diversity of litter-decomposition mechanisms in mushroom-forming fungi.</title>
        <authorList>
            <person name="Floudas D."/>
            <person name="Bentzer J."/>
            <person name="Ahren D."/>
            <person name="Johansson T."/>
            <person name="Persson P."/>
            <person name="Tunlid A."/>
        </authorList>
    </citation>
    <scope>NUCLEOTIDE SEQUENCE [LARGE SCALE GENOMIC DNA]</scope>
    <source>
        <strain evidence="5 6">CBS 291.85</strain>
    </source>
</reference>
<evidence type="ECO:0000313" key="6">
    <source>
        <dbReference type="Proteomes" id="UP000559256"/>
    </source>
</evidence>
<feature type="region of interest" description="Disordered" evidence="3">
    <location>
        <begin position="485"/>
        <end position="647"/>
    </location>
</feature>
<feature type="compositionally biased region" description="Pro residues" evidence="3">
    <location>
        <begin position="571"/>
        <end position="587"/>
    </location>
</feature>
<feature type="compositionally biased region" description="Low complexity" evidence="3">
    <location>
        <begin position="266"/>
        <end position="291"/>
    </location>
</feature>
<feature type="compositionally biased region" description="Low complexity" evidence="3">
    <location>
        <begin position="409"/>
        <end position="422"/>
    </location>
</feature>
<dbReference type="InterPro" id="IPR000008">
    <property type="entry name" value="C2_dom"/>
</dbReference>
<dbReference type="SUPFAM" id="SSF49562">
    <property type="entry name" value="C2 domain (Calcium/lipid-binding domain, CaLB)"/>
    <property type="match status" value="1"/>
</dbReference>
<feature type="compositionally biased region" description="Polar residues" evidence="3">
    <location>
        <begin position="601"/>
        <end position="620"/>
    </location>
</feature>
<keyword evidence="2" id="KW-0106">Calcium</keyword>
<sequence>MSSTPREIGTLVVVILKANHLPNKRHIGKQDPYCAVTFNGETKRTKALKRGGQHPEWDEEVRFTIYEDVDPLPAGANGTPPPLPPKDHTAPKKVKGGNTMKLACYADDIREPDFIGDSSVDLREVLTKGETDEWYTLMAKDRFAGKVYLEMTFWSNEPEPPPKKKATQTIPKNSQLYAGPGSFVEHPENGQSNRVVSTSALQNHSRRQSDSYSSYVQASTSLAGLDLYQAPYENQNDPVEALSQNFSEFGVAQRGRRESSLPLPQSIRRSSSTGFSSFSSQSSQVYESTSSFYDRPVTPTGPSYHQSTISSHQSTISSHPSYTQPPYQHDQGYQPQPQPPPLPPSRGPRFSIPASSSGFVPLPSSSSFVSSESSGFTPSSHTPAPGYEQSHFSNQTAYPPPSQTPLPPSHSQVPQSSSFVQMPDSYYPTYGTVSAPPPQQYIPSHALPVPGHLAAQNRILGTMKDTTKLLSRLVLDLGPPAPVLPPFPVPPSGNQHYSPSHIASTSNGIPSIPPPPPLPSSLPVPPPRSRASLPPSPQSHSPQPGVPLPAPPPPPPQFNNTRTPIRRASLPQPPPNPPKFQPRPSFLPHPNEQYAIPESASVPQLGQTQYPRGPLQSNFYPQDIPPPPPPPSVSGTLYHPDPAFSHY</sequence>
<accession>A0A8H5GRK9</accession>
<dbReference type="InterPro" id="IPR035892">
    <property type="entry name" value="C2_domain_sf"/>
</dbReference>
<evidence type="ECO:0000313" key="5">
    <source>
        <dbReference type="EMBL" id="KAF5369904.1"/>
    </source>
</evidence>
<feature type="compositionally biased region" description="Pro residues" evidence="3">
    <location>
        <begin position="398"/>
        <end position="408"/>
    </location>
</feature>
<dbReference type="Proteomes" id="UP000559256">
    <property type="component" value="Unassembled WGS sequence"/>
</dbReference>
<keyword evidence="6" id="KW-1185">Reference proteome</keyword>
<dbReference type="EMBL" id="JAACJM010000012">
    <property type="protein sequence ID" value="KAF5369904.1"/>
    <property type="molecule type" value="Genomic_DNA"/>
</dbReference>
<evidence type="ECO:0000259" key="4">
    <source>
        <dbReference type="PROSITE" id="PS50004"/>
    </source>
</evidence>
<protein>
    <recommendedName>
        <fullName evidence="4">C2 domain-containing protein</fullName>
    </recommendedName>
</protein>
<evidence type="ECO:0000256" key="3">
    <source>
        <dbReference type="SAM" id="MobiDB-lite"/>
    </source>
</evidence>
<feature type="domain" description="C2" evidence="4">
    <location>
        <begin position="1"/>
        <end position="135"/>
    </location>
</feature>
<feature type="compositionally biased region" description="Pro residues" evidence="3">
    <location>
        <begin position="544"/>
        <end position="557"/>
    </location>
</feature>
<organism evidence="5 6">
    <name type="scientific">Tetrapyrgos nigripes</name>
    <dbReference type="NCBI Taxonomy" id="182062"/>
    <lineage>
        <taxon>Eukaryota</taxon>
        <taxon>Fungi</taxon>
        <taxon>Dikarya</taxon>
        <taxon>Basidiomycota</taxon>
        <taxon>Agaricomycotina</taxon>
        <taxon>Agaricomycetes</taxon>
        <taxon>Agaricomycetidae</taxon>
        <taxon>Agaricales</taxon>
        <taxon>Marasmiineae</taxon>
        <taxon>Marasmiaceae</taxon>
        <taxon>Tetrapyrgos</taxon>
    </lineage>
</organism>
<dbReference type="InterPro" id="IPR037791">
    <property type="entry name" value="C2_fungal_Inn1"/>
</dbReference>
<gene>
    <name evidence="5" type="ORF">D9758_001235</name>
</gene>
<feature type="compositionally biased region" description="Pro residues" evidence="3">
    <location>
        <begin position="511"/>
        <end position="528"/>
    </location>
</feature>
<comment type="caution">
    <text evidence="5">The sequence shown here is derived from an EMBL/GenBank/DDBJ whole genome shotgun (WGS) entry which is preliminary data.</text>
</comment>
<feature type="compositionally biased region" description="Pro residues" evidence="3">
    <location>
        <begin position="623"/>
        <end position="632"/>
    </location>
</feature>
<evidence type="ECO:0000256" key="1">
    <source>
        <dbReference type="ARBA" id="ARBA00022723"/>
    </source>
</evidence>
<dbReference type="PANTHER" id="PTHR46502:SF2">
    <property type="entry name" value="16 KDA PHLOEM PROTEIN 2"/>
    <property type="match status" value="1"/>
</dbReference>
<feature type="region of interest" description="Disordered" evidence="3">
    <location>
        <begin position="70"/>
        <end position="95"/>
    </location>
</feature>
<dbReference type="Gene3D" id="2.60.40.150">
    <property type="entry name" value="C2 domain"/>
    <property type="match status" value="1"/>
</dbReference>
<dbReference type="CDD" id="cd08681">
    <property type="entry name" value="C2_fungal_Inn1p-like"/>
    <property type="match status" value="1"/>
</dbReference>
<feature type="compositionally biased region" description="Low complexity" evidence="3">
    <location>
        <begin position="529"/>
        <end position="543"/>
    </location>
</feature>
<proteinExistence type="predicted"/>
<feature type="compositionally biased region" description="Pro residues" evidence="3">
    <location>
        <begin position="336"/>
        <end position="346"/>
    </location>
</feature>
<dbReference type="AlphaFoldDB" id="A0A8H5GRK9"/>
<feature type="compositionally biased region" description="Polar residues" evidence="3">
    <location>
        <begin position="492"/>
        <end position="509"/>
    </location>
</feature>
<name>A0A8H5GRK9_9AGAR</name>
<dbReference type="GO" id="GO:0046872">
    <property type="term" value="F:metal ion binding"/>
    <property type="evidence" value="ECO:0007669"/>
    <property type="project" value="UniProtKB-KW"/>
</dbReference>